<keyword evidence="3" id="KW-1185">Reference proteome</keyword>
<organism evidence="2 3">
    <name type="scientific">Oleomonas cavernae</name>
    <dbReference type="NCBI Taxonomy" id="2320859"/>
    <lineage>
        <taxon>Bacteria</taxon>
        <taxon>Pseudomonadati</taxon>
        <taxon>Pseudomonadota</taxon>
        <taxon>Alphaproteobacteria</taxon>
        <taxon>Acetobacterales</taxon>
        <taxon>Acetobacteraceae</taxon>
        <taxon>Oleomonas</taxon>
    </lineage>
</organism>
<dbReference type="CDD" id="cd06578">
    <property type="entry name" value="HemD"/>
    <property type="match status" value="1"/>
</dbReference>
<sequence length="225" mass="23878">MRLLITRSAEEADSLATLLGAKGHDCLVAPLIEIVPRPGVAIDTTGVQGFLVTSANGARALSRATARRDLPVYAVGDASARCAADLGFVPVHSADGDVEALAALVAATARPRDGRLVHAAAATLAGDLAGRLRGAGFSVDCITLYDSVTATSLPPPRHKAWLHGHLTGFCFSLPAPRRRLLPSPGPRVPIWPRGRPTAFRRRWRRRWRPSASAGFWSPPAPPKPT</sequence>
<dbReference type="AlphaFoldDB" id="A0A418WHV5"/>
<name>A0A418WHV5_9PROT</name>
<dbReference type="OrthoDB" id="7163809at2"/>
<dbReference type="GO" id="GO:0004852">
    <property type="term" value="F:uroporphyrinogen-III synthase activity"/>
    <property type="evidence" value="ECO:0007669"/>
    <property type="project" value="InterPro"/>
</dbReference>
<dbReference type="GO" id="GO:0033014">
    <property type="term" value="P:tetrapyrrole biosynthetic process"/>
    <property type="evidence" value="ECO:0007669"/>
    <property type="project" value="InterPro"/>
</dbReference>
<dbReference type="SUPFAM" id="SSF69618">
    <property type="entry name" value="HemD-like"/>
    <property type="match status" value="1"/>
</dbReference>
<dbReference type="EMBL" id="QYUK01000011">
    <property type="protein sequence ID" value="RJF89624.1"/>
    <property type="molecule type" value="Genomic_DNA"/>
</dbReference>
<dbReference type="InterPro" id="IPR036108">
    <property type="entry name" value="4pyrrol_syn_uPrphyn_synt_sf"/>
</dbReference>
<gene>
    <name evidence="2" type="ORF">D3874_23805</name>
</gene>
<dbReference type="InterPro" id="IPR003754">
    <property type="entry name" value="4pyrrol_synth_uPrphyn_synth"/>
</dbReference>
<evidence type="ECO:0000313" key="3">
    <source>
        <dbReference type="Proteomes" id="UP000284605"/>
    </source>
</evidence>
<protein>
    <submittedName>
        <fullName evidence="2">Uroporphyrinogen-III synthase</fullName>
    </submittedName>
</protein>
<comment type="caution">
    <text evidence="2">The sequence shown here is derived from an EMBL/GenBank/DDBJ whole genome shotgun (WGS) entry which is preliminary data.</text>
</comment>
<dbReference type="Proteomes" id="UP000284605">
    <property type="component" value="Unassembled WGS sequence"/>
</dbReference>
<dbReference type="Pfam" id="PF02602">
    <property type="entry name" value="HEM4"/>
    <property type="match status" value="1"/>
</dbReference>
<reference evidence="2 3" key="1">
    <citation type="submission" date="2018-09" db="EMBL/GenBank/DDBJ databases">
        <authorList>
            <person name="Zhu H."/>
        </authorList>
    </citation>
    <scope>NUCLEOTIDE SEQUENCE [LARGE SCALE GENOMIC DNA]</scope>
    <source>
        <strain evidence="2 3">K1W22B-8</strain>
    </source>
</reference>
<dbReference type="Gene3D" id="3.40.50.10090">
    <property type="match status" value="1"/>
</dbReference>
<evidence type="ECO:0000313" key="2">
    <source>
        <dbReference type="EMBL" id="RJF89624.1"/>
    </source>
</evidence>
<feature type="domain" description="Tetrapyrrole biosynthesis uroporphyrinogen III synthase" evidence="1">
    <location>
        <begin position="13"/>
        <end position="164"/>
    </location>
</feature>
<proteinExistence type="predicted"/>
<evidence type="ECO:0000259" key="1">
    <source>
        <dbReference type="Pfam" id="PF02602"/>
    </source>
</evidence>
<accession>A0A418WHV5</accession>